<dbReference type="KEGG" id="pmar:B0X71_20345"/>
<dbReference type="RefSeq" id="WP_077591368.1">
    <property type="nucleotide sequence ID" value="NZ_CP019642.1"/>
</dbReference>
<dbReference type="Proteomes" id="UP000188184">
    <property type="component" value="Plasmid unnamed2"/>
</dbReference>
<keyword evidence="2" id="KW-1185">Reference proteome</keyword>
<reference evidence="1 2" key="1">
    <citation type="submission" date="2017-02" db="EMBL/GenBank/DDBJ databases">
        <title>The complete genomic sequence of a novel cold adapted crude oil-degrading bacterium Planococcus qaidamina Y42.</title>
        <authorList>
            <person name="Yang R."/>
        </authorList>
    </citation>
    <scope>NUCLEOTIDE SEQUENCE [LARGE SCALE GENOMIC DNA]</scope>
    <source>
        <strain evidence="1 2">Y42</strain>
        <plasmid evidence="1 2">unnamed2</plasmid>
    </source>
</reference>
<dbReference type="AlphaFoldDB" id="A0A1Q2L502"/>
<keyword evidence="1" id="KW-0614">Plasmid</keyword>
<geneLocation type="plasmid" evidence="1 2">
    <name>unnamed2</name>
</geneLocation>
<dbReference type="Gene3D" id="1.10.1660.10">
    <property type="match status" value="1"/>
</dbReference>
<sequence>MTNANKDFYHVDEVAKILDIKKSTVYSYASKGLIERLPDPHRLLRGGKYSRTSVDQLARQKQAAAEAGRSINDVAEGIGVSAGKVRKVIEELELDVKKVEAPFEKASYRFAITPEQEEAIAEHLQKRNTTRPKRNQLYLQQLDAALYQSYQIAGDQFVRLREHPERGYGFFLEHEQFITLQEGLNLYELKPRYSIHSRRKKDGPGFTDIDVLFGTPEFYQILDVLLATCGVENFNVEIMGGKYELRSGMAAILGMRLQIRKQ</sequence>
<accession>A0A1Q2L502</accession>
<evidence type="ECO:0000313" key="2">
    <source>
        <dbReference type="Proteomes" id="UP000188184"/>
    </source>
</evidence>
<dbReference type="EMBL" id="CP019642">
    <property type="protein sequence ID" value="AQQ55528.1"/>
    <property type="molecule type" value="Genomic_DNA"/>
</dbReference>
<dbReference type="OrthoDB" id="1798833at2"/>
<proteinExistence type="predicted"/>
<name>A0A1Q2L502_9BACL</name>
<evidence type="ECO:0000313" key="1">
    <source>
        <dbReference type="EMBL" id="AQQ55528.1"/>
    </source>
</evidence>
<gene>
    <name evidence="1" type="ORF">B0X71_20345</name>
</gene>
<protein>
    <recommendedName>
        <fullName evidence="3">DNA-binding protein</fullName>
    </recommendedName>
</protein>
<evidence type="ECO:0008006" key="3">
    <source>
        <dbReference type="Google" id="ProtNLM"/>
    </source>
</evidence>
<organism evidence="1 2">
    <name type="scientific">Planococcus lenghuensis</name>
    <dbReference type="NCBI Taxonomy" id="2213202"/>
    <lineage>
        <taxon>Bacteria</taxon>
        <taxon>Bacillati</taxon>
        <taxon>Bacillota</taxon>
        <taxon>Bacilli</taxon>
        <taxon>Bacillales</taxon>
        <taxon>Caryophanaceae</taxon>
        <taxon>Planococcus</taxon>
    </lineage>
</organism>